<evidence type="ECO:0000256" key="2">
    <source>
        <dbReference type="ARBA" id="ARBA00022801"/>
    </source>
</evidence>
<dbReference type="Proteomes" id="UP001595075">
    <property type="component" value="Unassembled WGS sequence"/>
</dbReference>
<evidence type="ECO:0000313" key="6">
    <source>
        <dbReference type="Proteomes" id="UP001595075"/>
    </source>
</evidence>
<proteinExistence type="inferred from homology"/>
<dbReference type="Pfam" id="PF00135">
    <property type="entry name" value="COesterase"/>
    <property type="match status" value="1"/>
</dbReference>
<dbReference type="InterPro" id="IPR019826">
    <property type="entry name" value="Carboxylesterase_B_AS"/>
</dbReference>
<evidence type="ECO:0000256" key="1">
    <source>
        <dbReference type="ARBA" id="ARBA00005964"/>
    </source>
</evidence>
<comment type="similarity">
    <text evidence="1 3">Belongs to the type-B carboxylesterase/lipase family.</text>
</comment>
<accession>A0ABR4BS11</accession>
<dbReference type="PANTHER" id="PTHR11559">
    <property type="entry name" value="CARBOXYLESTERASE"/>
    <property type="match status" value="1"/>
</dbReference>
<dbReference type="Gene3D" id="3.40.50.1820">
    <property type="entry name" value="alpha/beta hydrolase"/>
    <property type="match status" value="1"/>
</dbReference>
<evidence type="ECO:0000313" key="5">
    <source>
        <dbReference type="EMBL" id="KAL2059896.1"/>
    </source>
</evidence>
<sequence length="583" mass="62875">MRDSIATILLLIPSSLAALTSHTHLRSAFGPKVTVKNGTYRGTYNPTYNQDEFLGIPYALPPINSLRFSVPQPLNTTWNETREATAYPPFCAGYGPDNLGHEISEDCLYLSIIRPAGIKSHDKLPVALWIHGGGLLSGGSNDPRYNLSYIVSNSIQMDRPMLAVNIQYRLSAFGFLNGKEALKASATNLGFRDQRLALHWVRENIGFFGGDRDKVTIWGESSGAQSVGAQFLAYNGRDDRLFRAGIAQSGGPANSFFPLSAGYNSSDGQTAYNLLVTNTSCSSTLNSIPDTTLSCLRALPFTELNSALNIPRNRFIFPFAPAIDGDFIATYPSVQLSQGNFVKVPLLIGANSDEGSSFGTRYGAPNTTAQFLSILNTVNIISSSSTAASILAAVYPAIPALGIPSLTTYPDLGPSSSLVKQFGTQVRRLFAYFGDITVIAPRRASSLAWSESNVPSYAYRFDVTVNGIPRSSGATHFQEVAFVFNNTLGIGYATNPFANTTRAFEDLAVQMSRSWVAFVTTLDPNNHGLQGVNSWPAYNATSGGGAGENFVFTVNSSSFAEPDTFRAEAISWISENALSVYGR</sequence>
<feature type="signal peptide" evidence="3">
    <location>
        <begin position="1"/>
        <end position="17"/>
    </location>
</feature>
<feature type="domain" description="Carboxylesterase type B" evidence="4">
    <location>
        <begin position="31"/>
        <end position="541"/>
    </location>
</feature>
<dbReference type="PROSITE" id="PS00122">
    <property type="entry name" value="CARBOXYLESTERASE_B_1"/>
    <property type="match status" value="1"/>
</dbReference>
<evidence type="ECO:0000259" key="4">
    <source>
        <dbReference type="Pfam" id="PF00135"/>
    </source>
</evidence>
<keyword evidence="2 3" id="KW-0378">Hydrolase</keyword>
<dbReference type="EMBL" id="JAZHXI010000025">
    <property type="protein sequence ID" value="KAL2059896.1"/>
    <property type="molecule type" value="Genomic_DNA"/>
</dbReference>
<keyword evidence="3" id="KW-0732">Signal</keyword>
<evidence type="ECO:0000256" key="3">
    <source>
        <dbReference type="RuleBase" id="RU361235"/>
    </source>
</evidence>
<dbReference type="InterPro" id="IPR050309">
    <property type="entry name" value="Type-B_Carboxylest/Lipase"/>
</dbReference>
<gene>
    <name evidence="5" type="ORF">VTL71DRAFT_10051</name>
</gene>
<dbReference type="InterPro" id="IPR029058">
    <property type="entry name" value="AB_hydrolase_fold"/>
</dbReference>
<dbReference type="InterPro" id="IPR019819">
    <property type="entry name" value="Carboxylesterase_B_CS"/>
</dbReference>
<dbReference type="InterPro" id="IPR002018">
    <property type="entry name" value="CarbesteraseB"/>
</dbReference>
<name>A0ABR4BS11_9HELO</name>
<dbReference type="PROSITE" id="PS00941">
    <property type="entry name" value="CARBOXYLESTERASE_B_2"/>
    <property type="match status" value="1"/>
</dbReference>
<reference evidence="5 6" key="1">
    <citation type="journal article" date="2024" name="Commun. Biol.">
        <title>Comparative genomic analysis of thermophilic fungi reveals convergent evolutionary adaptations and gene losses.</title>
        <authorList>
            <person name="Steindorff A.S."/>
            <person name="Aguilar-Pontes M.V."/>
            <person name="Robinson A.J."/>
            <person name="Andreopoulos B."/>
            <person name="LaButti K."/>
            <person name="Kuo A."/>
            <person name="Mondo S."/>
            <person name="Riley R."/>
            <person name="Otillar R."/>
            <person name="Haridas S."/>
            <person name="Lipzen A."/>
            <person name="Grimwood J."/>
            <person name="Schmutz J."/>
            <person name="Clum A."/>
            <person name="Reid I.D."/>
            <person name="Moisan M.C."/>
            <person name="Butler G."/>
            <person name="Nguyen T.T.M."/>
            <person name="Dewar K."/>
            <person name="Conant G."/>
            <person name="Drula E."/>
            <person name="Henrissat B."/>
            <person name="Hansel C."/>
            <person name="Singer S."/>
            <person name="Hutchinson M.I."/>
            <person name="de Vries R.P."/>
            <person name="Natvig D.O."/>
            <person name="Powell A.J."/>
            <person name="Tsang A."/>
            <person name="Grigoriev I.V."/>
        </authorList>
    </citation>
    <scope>NUCLEOTIDE SEQUENCE [LARGE SCALE GENOMIC DNA]</scope>
    <source>
        <strain evidence="5 6">CBS 494.80</strain>
    </source>
</reference>
<keyword evidence="6" id="KW-1185">Reference proteome</keyword>
<dbReference type="SUPFAM" id="SSF53474">
    <property type="entry name" value="alpha/beta-Hydrolases"/>
    <property type="match status" value="1"/>
</dbReference>
<dbReference type="EC" id="3.1.1.-" evidence="3"/>
<comment type="caution">
    <text evidence="5">The sequence shown here is derived from an EMBL/GenBank/DDBJ whole genome shotgun (WGS) entry which is preliminary data.</text>
</comment>
<feature type="chain" id="PRO_5045013667" description="Carboxylic ester hydrolase" evidence="3">
    <location>
        <begin position="18"/>
        <end position="583"/>
    </location>
</feature>
<protein>
    <recommendedName>
        <fullName evidence="3">Carboxylic ester hydrolase</fullName>
        <ecNumber evidence="3">3.1.1.-</ecNumber>
    </recommendedName>
</protein>
<organism evidence="5 6">
    <name type="scientific">Oculimacula yallundae</name>
    <dbReference type="NCBI Taxonomy" id="86028"/>
    <lineage>
        <taxon>Eukaryota</taxon>
        <taxon>Fungi</taxon>
        <taxon>Dikarya</taxon>
        <taxon>Ascomycota</taxon>
        <taxon>Pezizomycotina</taxon>
        <taxon>Leotiomycetes</taxon>
        <taxon>Helotiales</taxon>
        <taxon>Ploettnerulaceae</taxon>
        <taxon>Oculimacula</taxon>
    </lineage>
</organism>